<feature type="transmembrane region" description="Helical" evidence="7">
    <location>
        <begin position="145"/>
        <end position="176"/>
    </location>
</feature>
<keyword evidence="2" id="KW-1003">Cell membrane</keyword>
<dbReference type="Proteomes" id="UP000190827">
    <property type="component" value="Unassembled WGS sequence"/>
</dbReference>
<reference evidence="9 10" key="1">
    <citation type="submission" date="2017-02" db="EMBL/GenBank/DDBJ databases">
        <authorList>
            <person name="Varghese N."/>
            <person name="Submissions S."/>
        </authorList>
    </citation>
    <scope>NUCLEOTIDE SEQUENCE [LARGE SCALE GENOMIC DNA]</scope>
    <source>
        <strain evidence="9 10">VKM Ac-1787</strain>
    </source>
</reference>
<evidence type="ECO:0000256" key="7">
    <source>
        <dbReference type="SAM" id="Phobius"/>
    </source>
</evidence>
<organism evidence="9 10">
    <name type="scientific">Plantibacter cousiniae</name>
    <name type="common">nom. nud.</name>
    <dbReference type="NCBI Taxonomy" id="199709"/>
    <lineage>
        <taxon>Bacteria</taxon>
        <taxon>Bacillati</taxon>
        <taxon>Actinomycetota</taxon>
        <taxon>Actinomycetes</taxon>
        <taxon>Micrococcales</taxon>
        <taxon>Microbacteriaceae</taxon>
        <taxon>Plantibacter</taxon>
    </lineage>
</organism>
<protein>
    <submittedName>
        <fullName evidence="9">Undecaprenyl-diphosphatase</fullName>
    </submittedName>
</protein>
<comment type="subcellular location">
    <subcellularLocation>
        <location evidence="1">Cell membrane</location>
        <topology evidence="1">Multi-pass membrane protein</topology>
    </subcellularLocation>
</comment>
<dbReference type="PANTHER" id="PTHR14969:SF62">
    <property type="entry name" value="DECAPRENYLPHOSPHORYL-5-PHOSPHORIBOSE PHOSPHATASE RV3807C-RELATED"/>
    <property type="match status" value="1"/>
</dbReference>
<keyword evidence="4" id="KW-0378">Hydrolase</keyword>
<dbReference type="Gene3D" id="1.20.144.10">
    <property type="entry name" value="Phosphatidic acid phosphatase type 2/haloperoxidase"/>
    <property type="match status" value="1"/>
</dbReference>
<dbReference type="Pfam" id="PF01569">
    <property type="entry name" value="PAP2"/>
    <property type="match status" value="1"/>
</dbReference>
<evidence type="ECO:0000256" key="1">
    <source>
        <dbReference type="ARBA" id="ARBA00004651"/>
    </source>
</evidence>
<feature type="transmembrane region" description="Helical" evidence="7">
    <location>
        <begin position="188"/>
        <end position="209"/>
    </location>
</feature>
<gene>
    <name evidence="9" type="ORF">SAMN06295973_0055</name>
</gene>
<evidence type="ECO:0000313" key="9">
    <source>
        <dbReference type="EMBL" id="SKC35871.1"/>
    </source>
</evidence>
<dbReference type="InterPro" id="IPR036938">
    <property type="entry name" value="PAP2/HPO_sf"/>
</dbReference>
<dbReference type="SUPFAM" id="SSF48317">
    <property type="entry name" value="Acid phosphatase/Vanadium-dependent haloperoxidase"/>
    <property type="match status" value="1"/>
</dbReference>
<sequence length="223" mass="23088">MPVASPYGRGMPLSIPHRRALLPFAAVTLFALTLLIAPAPGSVSVVGTRWLAALGSAIPNVELASEIGLALLAATTMSTAAFAWVRHPERRARLLAGAAGVGLAYAASEGLKLLFAQPRPCTRWSIATECPPAGDWSLPSNHATLAFGATVVIAIAVGRWWVTCSALALAALVAAGRVVQGVHYVHDVAMGAVLGLAITTVLIVATVAWQRRSAATRSSSGRR</sequence>
<evidence type="ECO:0000256" key="6">
    <source>
        <dbReference type="ARBA" id="ARBA00023136"/>
    </source>
</evidence>
<feature type="transmembrane region" description="Helical" evidence="7">
    <location>
        <begin position="67"/>
        <end position="85"/>
    </location>
</feature>
<comment type="caution">
    <text evidence="9">The sequence shown here is derived from an EMBL/GenBank/DDBJ whole genome shotgun (WGS) entry which is preliminary data.</text>
</comment>
<evidence type="ECO:0000256" key="4">
    <source>
        <dbReference type="ARBA" id="ARBA00022801"/>
    </source>
</evidence>
<dbReference type="SMART" id="SM00014">
    <property type="entry name" value="acidPPc"/>
    <property type="match status" value="1"/>
</dbReference>
<evidence type="ECO:0000313" key="10">
    <source>
        <dbReference type="Proteomes" id="UP000190827"/>
    </source>
</evidence>
<evidence type="ECO:0000256" key="2">
    <source>
        <dbReference type="ARBA" id="ARBA00022475"/>
    </source>
</evidence>
<evidence type="ECO:0000256" key="5">
    <source>
        <dbReference type="ARBA" id="ARBA00022989"/>
    </source>
</evidence>
<evidence type="ECO:0000256" key="3">
    <source>
        <dbReference type="ARBA" id="ARBA00022692"/>
    </source>
</evidence>
<accession>A0ABY1LFN1</accession>
<keyword evidence="6 7" id="KW-0472">Membrane</keyword>
<evidence type="ECO:0000259" key="8">
    <source>
        <dbReference type="SMART" id="SM00014"/>
    </source>
</evidence>
<dbReference type="PANTHER" id="PTHR14969">
    <property type="entry name" value="SPHINGOSINE-1-PHOSPHATE PHOSPHOHYDROLASE"/>
    <property type="match status" value="1"/>
</dbReference>
<feature type="domain" description="Phosphatidic acid phosphatase type 2/haloperoxidase" evidence="8">
    <location>
        <begin position="92"/>
        <end position="203"/>
    </location>
</feature>
<keyword evidence="5 7" id="KW-1133">Transmembrane helix</keyword>
<keyword evidence="10" id="KW-1185">Reference proteome</keyword>
<dbReference type="InterPro" id="IPR000326">
    <property type="entry name" value="PAP2/HPO"/>
</dbReference>
<name>A0ABY1LFN1_9MICO</name>
<proteinExistence type="predicted"/>
<dbReference type="EMBL" id="FUZO01000001">
    <property type="protein sequence ID" value="SKC35871.1"/>
    <property type="molecule type" value="Genomic_DNA"/>
</dbReference>
<dbReference type="CDD" id="cd01610">
    <property type="entry name" value="PAP2_like"/>
    <property type="match status" value="1"/>
</dbReference>
<keyword evidence="3 7" id="KW-0812">Transmembrane</keyword>